<keyword evidence="2" id="KW-0812">Transmembrane</keyword>
<name>S0EV09_CHTCT</name>
<dbReference type="KEGG" id="ccz:CCALI_01728"/>
<reference evidence="4" key="1">
    <citation type="submission" date="2013-03" db="EMBL/GenBank/DDBJ databases">
        <title>Genome sequence of Chthonomonas calidirosea, the first sequenced genome from the Armatimonadetes phylum (formally candidate division OP10).</title>
        <authorList>
            <person name="Lee K.C.Y."/>
            <person name="Morgan X.C."/>
            <person name="Dunfield P.F."/>
            <person name="Tamas I."/>
            <person name="Houghton K.M."/>
            <person name="Vyssotski M."/>
            <person name="Ryan J.L.J."/>
            <person name="Lagutin K."/>
            <person name="McDonald I.R."/>
            <person name="Stott M.B."/>
        </authorList>
    </citation>
    <scope>NUCLEOTIDE SEQUENCE [LARGE SCALE GENOMIC DNA]</scope>
    <source>
        <strain evidence="4">DSM 23976 / ICMP 18418 / T49</strain>
    </source>
</reference>
<evidence type="ECO:0000313" key="3">
    <source>
        <dbReference type="EMBL" id="CCW35541.1"/>
    </source>
</evidence>
<dbReference type="PATRIC" id="fig|1303518.3.peg.1783"/>
<feature type="transmembrane region" description="Helical" evidence="2">
    <location>
        <begin position="7"/>
        <end position="29"/>
    </location>
</feature>
<dbReference type="HOGENOM" id="CLU_439221_0_0_0"/>
<organism evidence="3 4">
    <name type="scientific">Chthonomonas calidirosea (strain DSM 23976 / ICMP 18418 / T49)</name>
    <dbReference type="NCBI Taxonomy" id="1303518"/>
    <lineage>
        <taxon>Bacteria</taxon>
        <taxon>Bacillati</taxon>
        <taxon>Armatimonadota</taxon>
        <taxon>Chthonomonadia</taxon>
        <taxon>Chthonomonadales</taxon>
        <taxon>Chthonomonadaceae</taxon>
        <taxon>Chthonomonas</taxon>
    </lineage>
</organism>
<dbReference type="InParanoid" id="S0EV09"/>
<keyword evidence="2" id="KW-1133">Transmembrane helix</keyword>
<dbReference type="RefSeq" id="WP_016483071.1">
    <property type="nucleotide sequence ID" value="NC_021487.1"/>
</dbReference>
<dbReference type="AlphaFoldDB" id="S0EV09"/>
<dbReference type="Proteomes" id="UP000014227">
    <property type="component" value="Chromosome I"/>
</dbReference>
<feature type="compositionally biased region" description="Low complexity" evidence="1">
    <location>
        <begin position="599"/>
        <end position="622"/>
    </location>
</feature>
<feature type="region of interest" description="Disordered" evidence="1">
    <location>
        <begin position="455"/>
        <end position="488"/>
    </location>
</feature>
<dbReference type="EMBL" id="HF951689">
    <property type="protein sequence ID" value="CCW35541.1"/>
    <property type="molecule type" value="Genomic_DNA"/>
</dbReference>
<feature type="compositionally biased region" description="Polar residues" evidence="1">
    <location>
        <begin position="474"/>
        <end position="485"/>
    </location>
</feature>
<accession>S0EV09</accession>
<evidence type="ECO:0000256" key="2">
    <source>
        <dbReference type="SAM" id="Phobius"/>
    </source>
</evidence>
<keyword evidence="4" id="KW-1185">Reference proteome</keyword>
<evidence type="ECO:0000313" key="4">
    <source>
        <dbReference type="Proteomes" id="UP000014227"/>
    </source>
</evidence>
<protein>
    <submittedName>
        <fullName evidence="3">Uncharacterized protein</fullName>
    </submittedName>
</protein>
<sequence>MKAIYRNWVRVVAGVLSALGFIGGLYFAYRWAEPSPGDLFAPRPQVTSGPALLLTDAPFVAVLDGVVNWSLHADRVEVYSPSGGTLNGGIQNATIVGIRDGKLYQVNTATSPSPALLPPRPPAINPLVPTKPPLASFSADQGRYSTLVDNTSLPIGLQTRYYVRWQFRLEGHVLVKMQRGEQLTAPSITLLQLVPRPFGNPKLLAFCHQGATLLYKNAQIKVAQLRFDPQTRTADCHDGVEFTLSDPHEAPHVLRSDSAFWSLPDQTLRFPNEVTGLWQGIQFASRNVAVDIKRQLLTGLSGGTISADLPISLPNAAPSLSKTDVEVKPMPIHVLRSFNGKTAVALVALASTAASAPQTAKPSQNTTKVPFTLTWTGPWSDSAKTSTRIVHNFVYKEKDFTLSGDELVWNYKTDQIDATGHLTYDSPQYFGSCNRAHLDDKAHQDVFEGNVVLKLKPKSSPPAPNKSVASASNTPENANQPTDTPANDIRVHGVTLYCDRVVEDTQTKLFTLTGNLHAIQSFTDSDGKLIERNLTAAYAKYNDTTQQLTLYPPVDYKDNQGTTAHFDAPIVIGTKEGEETISGVGGTIEGTREEEETSKSSPSPSNSTLLPPAKGGNKPPGK</sequence>
<evidence type="ECO:0000256" key="1">
    <source>
        <dbReference type="SAM" id="MobiDB-lite"/>
    </source>
</evidence>
<feature type="region of interest" description="Disordered" evidence="1">
    <location>
        <begin position="578"/>
        <end position="622"/>
    </location>
</feature>
<proteinExistence type="predicted"/>
<keyword evidence="2" id="KW-0472">Membrane</keyword>
<gene>
    <name evidence="3" type="ORF">CCALI_01728</name>
</gene>